<reference evidence="3 4" key="1">
    <citation type="submission" date="2020-07" db="EMBL/GenBank/DDBJ databases">
        <title>Facklamia lactis sp. nov., isolated from raw milk.</title>
        <authorList>
            <person name="Doll E.V."/>
            <person name="Huptas C."/>
            <person name="Staib L."/>
            <person name="Wenning M."/>
            <person name="Scherer S."/>
        </authorList>
    </citation>
    <scope>NUCLEOTIDE SEQUENCE [LARGE SCALE GENOMIC DNA]</scope>
    <source>
        <strain evidence="3 4">DSM 111018</strain>
    </source>
</reference>
<dbReference type="EMBL" id="JACBXQ010000002">
    <property type="protein sequence ID" value="MBG9986287.1"/>
    <property type="molecule type" value="Genomic_DNA"/>
</dbReference>
<dbReference type="InterPro" id="IPR050194">
    <property type="entry name" value="Glycosyltransferase_grp1"/>
</dbReference>
<dbReference type="InterPro" id="IPR001296">
    <property type="entry name" value="Glyco_trans_1"/>
</dbReference>
<dbReference type="Gene3D" id="3.40.50.2000">
    <property type="entry name" value="Glycogen Phosphorylase B"/>
    <property type="match status" value="2"/>
</dbReference>
<dbReference type="Proteomes" id="UP000721415">
    <property type="component" value="Unassembled WGS sequence"/>
</dbReference>
<keyword evidence="4" id="KW-1185">Reference proteome</keyword>
<dbReference type="RefSeq" id="WP_197115189.1">
    <property type="nucleotide sequence ID" value="NZ_JACBXQ010000002.1"/>
</dbReference>
<evidence type="ECO:0000259" key="2">
    <source>
        <dbReference type="Pfam" id="PF13439"/>
    </source>
</evidence>
<dbReference type="SUPFAM" id="SSF53756">
    <property type="entry name" value="UDP-Glycosyltransferase/glycogen phosphorylase"/>
    <property type="match status" value="1"/>
</dbReference>
<dbReference type="Pfam" id="PF13439">
    <property type="entry name" value="Glyco_transf_4"/>
    <property type="match status" value="1"/>
</dbReference>
<protein>
    <submittedName>
        <fullName evidence="3">Glycosyltransferase family 4 protein</fullName>
    </submittedName>
</protein>
<name>A0ABS0LQ58_9LACT</name>
<feature type="domain" description="Glycosyltransferase subfamily 4-like N-terminal" evidence="2">
    <location>
        <begin position="41"/>
        <end position="139"/>
    </location>
</feature>
<dbReference type="Pfam" id="PF00534">
    <property type="entry name" value="Glycos_transf_1"/>
    <property type="match status" value="1"/>
</dbReference>
<proteinExistence type="predicted"/>
<feature type="domain" description="Glycosyl transferase family 1" evidence="1">
    <location>
        <begin position="153"/>
        <end position="301"/>
    </location>
</feature>
<dbReference type="InterPro" id="IPR028098">
    <property type="entry name" value="Glyco_trans_4-like_N"/>
</dbReference>
<dbReference type="PANTHER" id="PTHR45947:SF3">
    <property type="entry name" value="SULFOQUINOVOSYL TRANSFERASE SQD2"/>
    <property type="match status" value="1"/>
</dbReference>
<gene>
    <name evidence="3" type="ORF">HZY91_05195</name>
</gene>
<evidence type="ECO:0000313" key="4">
    <source>
        <dbReference type="Proteomes" id="UP000721415"/>
    </source>
</evidence>
<evidence type="ECO:0000313" key="3">
    <source>
        <dbReference type="EMBL" id="MBG9986287.1"/>
    </source>
</evidence>
<dbReference type="CDD" id="cd03801">
    <property type="entry name" value="GT4_PimA-like"/>
    <property type="match status" value="1"/>
</dbReference>
<accession>A0ABS0LQ58</accession>
<comment type="caution">
    <text evidence="3">The sequence shown here is derived from an EMBL/GenBank/DDBJ whole genome shotgun (WGS) entry which is preliminary data.</text>
</comment>
<sequence length="338" mass="39449">MRVLLYSENLEKIKRSGLGKSIQHQQKALQEVGIEFTTDLKEPYDILHINTYFLSSFLLALKCRLKGIPVVYHAHSTEEDFRNSFRFSNILAPFFKQWLILCYKLGNVIITPTPYSKRLLESYHLNRPIYAISNGIDLTQFQINDRKYASKSFRQKYHYKDSDFVVMGIGLYLKRKGLLDFVELAKRMPHVHFIWFGELDLALVPQEIKDAITTQLDNLIFAGYVPNEEIKQALLATDLYIFPTYEETEGIPAIEACAMKANFIVRDIPVFEGWLEDKINVYKAKNIEEFQQLIDRFYRRELPSLGEAAYQVALERSIPTIGLQLKKVYQIAYEKIKH</sequence>
<dbReference type="PANTHER" id="PTHR45947">
    <property type="entry name" value="SULFOQUINOVOSYL TRANSFERASE SQD2"/>
    <property type="match status" value="1"/>
</dbReference>
<evidence type="ECO:0000259" key="1">
    <source>
        <dbReference type="Pfam" id="PF00534"/>
    </source>
</evidence>
<organism evidence="3 4">
    <name type="scientific">Facklamia lactis</name>
    <dbReference type="NCBI Taxonomy" id="2749967"/>
    <lineage>
        <taxon>Bacteria</taxon>
        <taxon>Bacillati</taxon>
        <taxon>Bacillota</taxon>
        <taxon>Bacilli</taxon>
        <taxon>Lactobacillales</taxon>
        <taxon>Aerococcaceae</taxon>
        <taxon>Facklamia</taxon>
    </lineage>
</organism>